<comment type="similarity">
    <text evidence="3">Belongs to the class-III pyridoxal-phosphate-dependent aminotransferase family.</text>
</comment>
<evidence type="ECO:0000256" key="1">
    <source>
        <dbReference type="ARBA" id="ARBA00001933"/>
    </source>
</evidence>
<proteinExistence type="inferred from homology"/>
<dbReference type="InterPro" id="IPR015422">
    <property type="entry name" value="PyrdxlP-dep_Trfase_small"/>
</dbReference>
<evidence type="ECO:0000256" key="2">
    <source>
        <dbReference type="ARBA" id="ARBA00022898"/>
    </source>
</evidence>
<dbReference type="InterPro" id="IPR015424">
    <property type="entry name" value="PyrdxlP-dep_Trfase"/>
</dbReference>
<evidence type="ECO:0000256" key="3">
    <source>
        <dbReference type="RuleBase" id="RU003560"/>
    </source>
</evidence>
<comment type="cofactor">
    <cofactor evidence="1">
        <name>pyridoxal 5'-phosphate</name>
        <dbReference type="ChEBI" id="CHEBI:597326"/>
    </cofactor>
</comment>
<dbReference type="Gene3D" id="3.40.640.10">
    <property type="entry name" value="Type I PLP-dependent aspartate aminotransferase-like (Major domain)"/>
    <property type="match status" value="1"/>
</dbReference>
<sequence length="471" mass="48918">MIPLNPSGIPDSGVPGFPGVPALGGTANSSALFERAKKSLAGGISSSSRLTSTGPHPYPLYITSGSGARIRDADGNEYIDYLAAYGSAVLGHAAPALTDALTGVLAGGTMFGTCNVPEVELAELIRAMVPCADLVRFANSGSEAVQGAVRAARGHSGLSKVLKFEGHYHGWTDTLAISNRPPEAAAGPYDAPHSVPHSPGIPSGVSGDVVVCPWNDPDALVAVLDAHRGELAAVICEPIVANNACTMPAPGYLRFLRDECTARGILLVFDEVCTGFRTGPGGAQALYDVVPDLAVYSKALGGGLPIAAFAGRREVMAALANGRVKHGGTYNASPLCATAALVTLTALADPAVVKRIDDTGQRIMETIRRAATDHRVACAVQGVGAMFQVVFSPGGDPTRNYRDTLHLDQRRYDVFRHELLRRGIHTNAHGLACWFVSAAVTEDDTDRTCAAIDEVFAVLGGGGTPGAEGRM</sequence>
<gene>
    <name evidence="4" type="primary">hemL3</name>
</gene>
<organism evidence="4">
    <name type="scientific">Streptomyces chromofuscus</name>
    <dbReference type="NCBI Taxonomy" id="42881"/>
    <lineage>
        <taxon>Bacteria</taxon>
        <taxon>Bacillati</taxon>
        <taxon>Actinomycetota</taxon>
        <taxon>Actinomycetes</taxon>
        <taxon>Kitasatosporales</taxon>
        <taxon>Streptomycetaceae</taxon>
        <taxon>Streptomyces</taxon>
    </lineage>
</organism>
<dbReference type="SUPFAM" id="SSF53383">
    <property type="entry name" value="PLP-dependent transferases"/>
    <property type="match status" value="1"/>
</dbReference>
<reference evidence="4" key="1">
    <citation type="submission" date="2013-03" db="EMBL/GenBank/DDBJ databases">
        <title>Aerobic biosynthesis of vitamin B12 in Streptomyces chromofuscus ATCC 49982.</title>
        <authorList>
            <person name="Zhou T."/>
            <person name="Shao L."/>
            <person name="Wang S."/>
        </authorList>
    </citation>
    <scope>NUCLEOTIDE SEQUENCE</scope>
    <source>
        <strain evidence="4">ATCC 49982</strain>
    </source>
</reference>
<dbReference type="PANTHER" id="PTHR43713">
    <property type="entry name" value="GLUTAMATE-1-SEMIALDEHYDE 2,1-AMINOMUTASE"/>
    <property type="match status" value="1"/>
</dbReference>
<dbReference type="CDD" id="cd00610">
    <property type="entry name" value="OAT_like"/>
    <property type="match status" value="1"/>
</dbReference>
<keyword evidence="2 3" id="KW-0663">Pyridoxal phosphate</keyword>
<dbReference type="GO" id="GO:0030170">
    <property type="term" value="F:pyridoxal phosphate binding"/>
    <property type="evidence" value="ECO:0007669"/>
    <property type="project" value="InterPro"/>
</dbReference>
<dbReference type="InterPro" id="IPR049704">
    <property type="entry name" value="Aminotrans_3_PPA_site"/>
</dbReference>
<dbReference type="GO" id="GO:0008483">
    <property type="term" value="F:transaminase activity"/>
    <property type="evidence" value="ECO:0007669"/>
    <property type="project" value="InterPro"/>
</dbReference>
<dbReference type="InterPro" id="IPR015421">
    <property type="entry name" value="PyrdxlP-dep_Trfase_major"/>
</dbReference>
<protein>
    <submittedName>
        <fullName evidence="4">Glutamate-1-semialdehyde 2,1-aminomutase</fullName>
    </submittedName>
</protein>
<dbReference type="InterPro" id="IPR005814">
    <property type="entry name" value="Aminotrans_3"/>
</dbReference>
<dbReference type="PROSITE" id="PS00600">
    <property type="entry name" value="AA_TRANSFER_CLASS_3"/>
    <property type="match status" value="1"/>
</dbReference>
<name>S5GJ39_STRCW</name>
<dbReference type="Gene3D" id="3.90.1150.10">
    <property type="entry name" value="Aspartate Aminotransferase, domain 1"/>
    <property type="match status" value="1"/>
</dbReference>
<accession>S5GJ39</accession>
<evidence type="ECO:0000313" key="4">
    <source>
        <dbReference type="EMBL" id="AGQ57008.1"/>
    </source>
</evidence>
<dbReference type="AlphaFoldDB" id="S5GJ39"/>
<dbReference type="EMBL" id="KC840425">
    <property type="protein sequence ID" value="AGQ57008.1"/>
    <property type="molecule type" value="Genomic_DNA"/>
</dbReference>
<dbReference type="PANTHER" id="PTHR43713:SF3">
    <property type="entry name" value="GLUTAMATE-1-SEMIALDEHYDE 2,1-AMINOMUTASE 1, CHLOROPLASTIC-RELATED"/>
    <property type="match status" value="1"/>
</dbReference>
<dbReference type="Pfam" id="PF00202">
    <property type="entry name" value="Aminotran_3"/>
    <property type="match status" value="1"/>
</dbReference>